<dbReference type="Proteomes" id="UP000600918">
    <property type="component" value="Unassembled WGS sequence"/>
</dbReference>
<evidence type="ECO:0000313" key="3">
    <source>
        <dbReference type="EMBL" id="KAF7416649.1"/>
    </source>
</evidence>
<organism evidence="3 4">
    <name type="scientific">Vespula pensylvanica</name>
    <name type="common">Western yellow jacket</name>
    <name type="synonym">Wasp</name>
    <dbReference type="NCBI Taxonomy" id="30213"/>
    <lineage>
        <taxon>Eukaryota</taxon>
        <taxon>Metazoa</taxon>
        <taxon>Ecdysozoa</taxon>
        <taxon>Arthropoda</taxon>
        <taxon>Hexapoda</taxon>
        <taxon>Insecta</taxon>
        <taxon>Pterygota</taxon>
        <taxon>Neoptera</taxon>
        <taxon>Endopterygota</taxon>
        <taxon>Hymenoptera</taxon>
        <taxon>Apocrita</taxon>
        <taxon>Aculeata</taxon>
        <taxon>Vespoidea</taxon>
        <taxon>Vespidae</taxon>
        <taxon>Vespinae</taxon>
        <taxon>Vespula</taxon>
    </lineage>
</organism>
<sequence length="166" mass="19201">MRQCLHDSHVWMFSVAGSLRLYEMRCLKIIFNSDIDYIRMFFGNNFIRSSLMDGKNDLIPAGSICNISIHNLHRTPEFCSNLDVFNPGKSLRTENIKERNLYSYIPFSAEPKNYIEIRIASTQNHSSLHIAQFLFEPVDELDDVKIIGDFILGSPKPLRVKFISIK</sequence>
<comment type="caution">
    <text evidence="3">The sequence shown here is derived from an EMBL/GenBank/DDBJ whole genome shotgun (WGS) entry which is preliminary data.</text>
</comment>
<evidence type="ECO:0000313" key="4">
    <source>
        <dbReference type="Proteomes" id="UP000600918"/>
    </source>
</evidence>
<keyword evidence="2" id="KW-0503">Monooxygenase</keyword>
<gene>
    <name evidence="3" type="ORF">H0235_011180</name>
</gene>
<reference evidence="3" key="1">
    <citation type="journal article" date="2020" name="G3 (Bethesda)">
        <title>High-Quality Assemblies for Three Invasive Social Wasps from the &lt;i&gt;Vespula&lt;/i&gt; Genus.</title>
        <authorList>
            <person name="Harrop T.W.R."/>
            <person name="Guhlin J."/>
            <person name="McLaughlin G.M."/>
            <person name="Permina E."/>
            <person name="Stockwell P."/>
            <person name="Gilligan J."/>
            <person name="Le Lec M.F."/>
            <person name="Gruber M.A.M."/>
            <person name="Quinn O."/>
            <person name="Lovegrove M."/>
            <person name="Duncan E.J."/>
            <person name="Remnant E.J."/>
            <person name="Van Eeckhoven J."/>
            <person name="Graham B."/>
            <person name="Knapp R.A."/>
            <person name="Langford K.W."/>
            <person name="Kronenberg Z."/>
            <person name="Press M.O."/>
            <person name="Eacker S.M."/>
            <person name="Wilson-Rankin E.E."/>
            <person name="Purcell J."/>
            <person name="Lester P.J."/>
            <person name="Dearden P.K."/>
        </authorList>
    </citation>
    <scope>NUCLEOTIDE SEQUENCE</scope>
    <source>
        <strain evidence="3">Volc-1</strain>
    </source>
</reference>
<protein>
    <submittedName>
        <fullName evidence="3">Uncharacterized protein</fullName>
    </submittedName>
</protein>
<comment type="similarity">
    <text evidence="1">Belongs to the cytochrome P450 family.</text>
</comment>
<dbReference type="EMBL" id="JACSDY010000010">
    <property type="protein sequence ID" value="KAF7416649.1"/>
    <property type="molecule type" value="Genomic_DNA"/>
</dbReference>
<name>A0A834NRX2_VESPE</name>
<dbReference type="GO" id="GO:0020037">
    <property type="term" value="F:heme binding"/>
    <property type="evidence" value="ECO:0007669"/>
    <property type="project" value="InterPro"/>
</dbReference>
<dbReference type="Gene3D" id="1.10.630.10">
    <property type="entry name" value="Cytochrome P450"/>
    <property type="match status" value="1"/>
</dbReference>
<evidence type="ECO:0000256" key="2">
    <source>
        <dbReference type="ARBA" id="ARBA00023033"/>
    </source>
</evidence>
<accession>A0A834NRX2</accession>
<dbReference type="GO" id="GO:0016705">
    <property type="term" value="F:oxidoreductase activity, acting on paired donors, with incorporation or reduction of molecular oxygen"/>
    <property type="evidence" value="ECO:0007669"/>
    <property type="project" value="InterPro"/>
</dbReference>
<dbReference type="InterPro" id="IPR036396">
    <property type="entry name" value="Cyt_P450_sf"/>
</dbReference>
<dbReference type="AlphaFoldDB" id="A0A834NRX2"/>
<dbReference type="Pfam" id="PF00067">
    <property type="entry name" value="p450"/>
    <property type="match status" value="1"/>
</dbReference>
<keyword evidence="2" id="KW-0560">Oxidoreductase</keyword>
<dbReference type="InterPro" id="IPR001128">
    <property type="entry name" value="Cyt_P450"/>
</dbReference>
<keyword evidence="4" id="KW-1185">Reference proteome</keyword>
<dbReference type="GO" id="GO:0005506">
    <property type="term" value="F:iron ion binding"/>
    <property type="evidence" value="ECO:0007669"/>
    <property type="project" value="InterPro"/>
</dbReference>
<dbReference type="SUPFAM" id="SSF48264">
    <property type="entry name" value="Cytochrome P450"/>
    <property type="match status" value="1"/>
</dbReference>
<proteinExistence type="inferred from homology"/>
<evidence type="ECO:0000256" key="1">
    <source>
        <dbReference type="ARBA" id="ARBA00010617"/>
    </source>
</evidence>
<dbReference type="GO" id="GO:0004497">
    <property type="term" value="F:monooxygenase activity"/>
    <property type="evidence" value="ECO:0007669"/>
    <property type="project" value="UniProtKB-KW"/>
</dbReference>